<feature type="transmembrane region" description="Helical" evidence="1">
    <location>
        <begin position="271"/>
        <end position="294"/>
    </location>
</feature>
<feature type="transmembrane region" description="Helical" evidence="1">
    <location>
        <begin position="28"/>
        <end position="48"/>
    </location>
</feature>
<dbReference type="AlphaFoldDB" id="A0A927CBV8"/>
<evidence type="ECO:0000313" key="3">
    <source>
        <dbReference type="Proteomes" id="UP000639396"/>
    </source>
</evidence>
<comment type="caution">
    <text evidence="2">The sequence shown here is derived from an EMBL/GenBank/DDBJ whole genome shotgun (WGS) entry which is preliminary data.</text>
</comment>
<dbReference type="Proteomes" id="UP000639396">
    <property type="component" value="Unassembled WGS sequence"/>
</dbReference>
<protein>
    <recommendedName>
        <fullName evidence="4">Glycerophosphoryl diester phosphodiesterase membrane domain-containing protein</fullName>
    </recommendedName>
</protein>
<organism evidence="2 3">
    <name type="scientific">Paenibacillus oceani</name>
    <dbReference type="NCBI Taxonomy" id="2772510"/>
    <lineage>
        <taxon>Bacteria</taxon>
        <taxon>Bacillati</taxon>
        <taxon>Bacillota</taxon>
        <taxon>Bacilli</taxon>
        <taxon>Bacillales</taxon>
        <taxon>Paenibacillaceae</taxon>
        <taxon>Paenibacillus</taxon>
    </lineage>
</organism>
<feature type="transmembrane region" description="Helical" evidence="1">
    <location>
        <begin position="75"/>
        <end position="95"/>
    </location>
</feature>
<keyword evidence="1" id="KW-1133">Transmembrane helix</keyword>
<feature type="transmembrane region" description="Helical" evidence="1">
    <location>
        <begin position="180"/>
        <end position="207"/>
    </location>
</feature>
<proteinExistence type="predicted"/>
<keyword evidence="1" id="KW-0812">Transmembrane</keyword>
<reference evidence="2" key="1">
    <citation type="submission" date="2020-09" db="EMBL/GenBank/DDBJ databases">
        <title>A novel bacterium of genus Paenibacillus, isolated from South China Sea.</title>
        <authorList>
            <person name="Huang H."/>
            <person name="Mo K."/>
            <person name="Hu Y."/>
        </authorList>
    </citation>
    <scope>NUCLEOTIDE SEQUENCE</scope>
    <source>
        <strain evidence="2">IB182363</strain>
    </source>
</reference>
<keyword evidence="3" id="KW-1185">Reference proteome</keyword>
<dbReference type="RefSeq" id="WP_190928470.1">
    <property type="nucleotide sequence ID" value="NZ_JACXJA010000016.1"/>
</dbReference>
<evidence type="ECO:0008006" key="4">
    <source>
        <dbReference type="Google" id="ProtNLM"/>
    </source>
</evidence>
<name>A0A927CBV8_9BACL</name>
<keyword evidence="1" id="KW-0472">Membrane</keyword>
<gene>
    <name evidence="2" type="ORF">IDH45_13665</name>
</gene>
<evidence type="ECO:0000313" key="2">
    <source>
        <dbReference type="EMBL" id="MBD2863035.1"/>
    </source>
</evidence>
<feature type="transmembrane region" description="Helical" evidence="1">
    <location>
        <begin position="240"/>
        <end position="265"/>
    </location>
</feature>
<sequence>MTSHQQPLSFGRMLDRSFQLYRRHFAKFALLALMMFGPLYLMYSWIFADTNPSFSFDNFGSSFTAPMDSEIGENISVGAILFFVFLLLPVTFLILTPVAFSTSVFLIGQVYDGNSPDLGTAFKQTFRRFWPLFGNSALFGLIMLGIYLVLVFAIVLLVVVLVFVFGIMGGLTSSAGFNGSAGLIFTAVVLYIAVIFLVYAAISFFLIRWGYFIPAVTAQGESIGFGPSWRLTKGSFWRLFFVYLVLSLVMTAFSFLNLLLIGFIPVTILQVLLSALFYILLSPLILSVYAVSYYDMTLRTQGKDLESMLTRMREAEPDGGVRTVE</sequence>
<accession>A0A927CBV8</accession>
<dbReference type="EMBL" id="JACXJA010000016">
    <property type="protein sequence ID" value="MBD2863035.1"/>
    <property type="molecule type" value="Genomic_DNA"/>
</dbReference>
<feature type="transmembrane region" description="Helical" evidence="1">
    <location>
        <begin position="137"/>
        <end position="168"/>
    </location>
</feature>
<evidence type="ECO:0000256" key="1">
    <source>
        <dbReference type="SAM" id="Phobius"/>
    </source>
</evidence>